<evidence type="ECO:0000256" key="1">
    <source>
        <dbReference type="SAM" id="MobiDB-lite"/>
    </source>
</evidence>
<dbReference type="AlphaFoldDB" id="K3WE05"/>
<dbReference type="InParanoid" id="K3WE05"/>
<feature type="compositionally biased region" description="Polar residues" evidence="1">
    <location>
        <begin position="1"/>
        <end position="18"/>
    </location>
</feature>
<evidence type="ECO:0000313" key="3">
    <source>
        <dbReference type="Proteomes" id="UP000019132"/>
    </source>
</evidence>
<protein>
    <submittedName>
        <fullName evidence="2">Uncharacterized protein</fullName>
    </submittedName>
</protein>
<sequence length="134" mass="14350">MMMTAQHSSPKLSTQMTALSVKRPSLTPLKRKLSTDEDTASPTSFDELCSSSSSSADESSVISPKKKVKAESTTAVISSAMSKLGEDSTPAKEEQQRQTPESPASAAYVPFAFNEAPATPLSDEELEILNYFLA</sequence>
<evidence type="ECO:0000313" key="2">
    <source>
        <dbReference type="EnsemblProtists" id="PYU1_T003196"/>
    </source>
</evidence>
<keyword evidence="3" id="KW-1185">Reference proteome</keyword>
<reference evidence="3" key="2">
    <citation type="submission" date="2010-04" db="EMBL/GenBank/DDBJ databases">
        <authorList>
            <person name="Buell R."/>
            <person name="Hamilton J."/>
            <person name="Hostetler J."/>
        </authorList>
    </citation>
    <scope>NUCLEOTIDE SEQUENCE [LARGE SCALE GENOMIC DNA]</scope>
    <source>
        <strain evidence="3">DAOM:BR144</strain>
    </source>
</reference>
<dbReference type="OMA" id="XSNQLEP"/>
<dbReference type="Proteomes" id="UP000019132">
    <property type="component" value="Unassembled WGS sequence"/>
</dbReference>
<feature type="region of interest" description="Disordered" evidence="1">
    <location>
        <begin position="1"/>
        <end position="108"/>
    </location>
</feature>
<dbReference type="eggNOG" id="ENOG502ST05">
    <property type="taxonomic scope" value="Eukaryota"/>
</dbReference>
<reference evidence="3" key="1">
    <citation type="journal article" date="2010" name="Genome Biol.">
        <title>Genome sequence of the necrotrophic plant pathogen Pythium ultimum reveals original pathogenicity mechanisms and effector repertoire.</title>
        <authorList>
            <person name="Levesque C.A."/>
            <person name="Brouwer H."/>
            <person name="Cano L."/>
            <person name="Hamilton J.P."/>
            <person name="Holt C."/>
            <person name="Huitema E."/>
            <person name="Raffaele S."/>
            <person name="Robideau G.P."/>
            <person name="Thines M."/>
            <person name="Win J."/>
            <person name="Zerillo M.M."/>
            <person name="Beakes G.W."/>
            <person name="Boore J.L."/>
            <person name="Busam D."/>
            <person name="Dumas B."/>
            <person name="Ferriera S."/>
            <person name="Fuerstenberg S.I."/>
            <person name="Gachon C.M."/>
            <person name="Gaulin E."/>
            <person name="Govers F."/>
            <person name="Grenville-Briggs L."/>
            <person name="Horner N."/>
            <person name="Hostetler J."/>
            <person name="Jiang R.H."/>
            <person name="Johnson J."/>
            <person name="Krajaejun T."/>
            <person name="Lin H."/>
            <person name="Meijer H.J."/>
            <person name="Moore B."/>
            <person name="Morris P."/>
            <person name="Phuntmart V."/>
            <person name="Puiu D."/>
            <person name="Shetty J."/>
            <person name="Stajich J.E."/>
            <person name="Tripathy S."/>
            <person name="Wawra S."/>
            <person name="van West P."/>
            <person name="Whitty B.R."/>
            <person name="Coutinho P.M."/>
            <person name="Henrissat B."/>
            <person name="Martin F."/>
            <person name="Thomas P.D."/>
            <person name="Tyler B.M."/>
            <person name="De Vries R.P."/>
            <person name="Kamoun S."/>
            <person name="Yandell M."/>
            <person name="Tisserat N."/>
            <person name="Buell C.R."/>
        </authorList>
    </citation>
    <scope>NUCLEOTIDE SEQUENCE</scope>
    <source>
        <strain evidence="3">DAOM:BR144</strain>
    </source>
</reference>
<feature type="compositionally biased region" description="Basic and acidic residues" evidence="1">
    <location>
        <begin position="84"/>
        <end position="96"/>
    </location>
</feature>
<dbReference type="EnsemblProtists" id="PYU1_T003196">
    <property type="protein sequence ID" value="PYU1_T003196"/>
    <property type="gene ID" value="PYU1_G003189"/>
</dbReference>
<feature type="compositionally biased region" description="Low complexity" evidence="1">
    <location>
        <begin position="50"/>
        <end position="63"/>
    </location>
</feature>
<dbReference type="EMBL" id="GL376603">
    <property type="status" value="NOT_ANNOTATED_CDS"/>
    <property type="molecule type" value="Genomic_DNA"/>
</dbReference>
<reference evidence="2" key="3">
    <citation type="submission" date="2015-02" db="UniProtKB">
        <authorList>
            <consortium name="EnsemblProtists"/>
        </authorList>
    </citation>
    <scope>IDENTIFICATION</scope>
    <source>
        <strain evidence="2">DAOM BR144</strain>
    </source>
</reference>
<feature type="compositionally biased region" description="Polar residues" evidence="1">
    <location>
        <begin position="71"/>
        <end position="81"/>
    </location>
</feature>
<dbReference type="HOGENOM" id="CLU_156903_0_0_1"/>
<proteinExistence type="predicted"/>
<accession>K3WE05</accession>
<dbReference type="VEuPathDB" id="FungiDB:PYU1_G003189"/>
<name>K3WE05_GLOUD</name>
<organism evidence="2 3">
    <name type="scientific">Globisporangium ultimum (strain ATCC 200006 / CBS 805.95 / DAOM BR144)</name>
    <name type="common">Pythium ultimum</name>
    <dbReference type="NCBI Taxonomy" id="431595"/>
    <lineage>
        <taxon>Eukaryota</taxon>
        <taxon>Sar</taxon>
        <taxon>Stramenopiles</taxon>
        <taxon>Oomycota</taxon>
        <taxon>Peronosporomycetes</taxon>
        <taxon>Pythiales</taxon>
        <taxon>Pythiaceae</taxon>
        <taxon>Globisporangium</taxon>
    </lineage>
</organism>